<keyword evidence="1" id="KW-0808">Transferase</keyword>
<dbReference type="PROSITE" id="PS51096">
    <property type="entry name" value="PTS_EIIA_TYPE_4"/>
    <property type="match status" value="1"/>
</dbReference>
<sequence>MQRQIVIASHNRLAEGFKATIEFISGKQENLHVLAAYIDNKPIEKSVEEIMTKIPSDNEAVILTDMLAGSVNQKFFLYKNRPHTHIITGMNLPLALAMVMEPSNDYLTDDRVRELVKQAQSQLIYVNDIDTSADSEDE</sequence>
<dbReference type="RefSeq" id="WP_046871883.1">
    <property type="nucleotide sequence ID" value="NZ_BAAAXI010000165.1"/>
</dbReference>
<evidence type="ECO:0000313" key="3">
    <source>
        <dbReference type="EMBL" id="AMV63233.1"/>
    </source>
</evidence>
<reference evidence="5 6" key="1">
    <citation type="journal article" date="2016" name="PLoS ONE">
        <title>The Identification of Novel Diagnostic Marker Genes for the Detection of Beer Spoiling Pediococcus damnosus Strains Using the BlAst Diagnostic Gene findEr.</title>
        <authorList>
            <person name="Behr J."/>
            <person name="Geissler A.J."/>
            <person name="Schmid J."/>
            <person name="Zehe A."/>
            <person name="Vogel R.F."/>
        </authorList>
    </citation>
    <scope>NUCLEOTIDE SEQUENCE [LARGE SCALE GENOMIC DNA]</scope>
    <source>
        <strain evidence="3 6">TMW 2.1533</strain>
        <strain evidence="4 5">TMW 2.1535</strain>
    </source>
</reference>
<organism evidence="3 6">
    <name type="scientific">Pediococcus damnosus</name>
    <dbReference type="NCBI Taxonomy" id="51663"/>
    <lineage>
        <taxon>Bacteria</taxon>
        <taxon>Bacillati</taxon>
        <taxon>Bacillota</taxon>
        <taxon>Bacilli</taxon>
        <taxon>Lactobacillales</taxon>
        <taxon>Lactobacillaceae</taxon>
        <taxon>Pediococcus</taxon>
    </lineage>
</organism>
<dbReference type="Pfam" id="PF03610">
    <property type="entry name" value="EIIA-man"/>
    <property type="match status" value="1"/>
</dbReference>
<dbReference type="KEGG" id="pdm:ADU72_0929"/>
<dbReference type="OrthoDB" id="6578004at2"/>
<dbReference type="InterPro" id="IPR036662">
    <property type="entry name" value="PTS_EIIA_man-typ_sf"/>
</dbReference>
<protein>
    <submittedName>
        <fullName evidence="3">PTS system, mannose-specific IIA component</fullName>
    </submittedName>
</protein>
<dbReference type="EMBL" id="CP012275">
    <property type="protein sequence ID" value="AMV63233.1"/>
    <property type="molecule type" value="Genomic_DNA"/>
</dbReference>
<dbReference type="InterPro" id="IPR051471">
    <property type="entry name" value="Bacterial_PTS_sugar_comp"/>
</dbReference>
<accession>A0A0R2HFC8</accession>
<dbReference type="GO" id="GO:0009401">
    <property type="term" value="P:phosphoenolpyruvate-dependent sugar phosphotransferase system"/>
    <property type="evidence" value="ECO:0007669"/>
    <property type="project" value="InterPro"/>
</dbReference>
<evidence type="ECO:0000259" key="2">
    <source>
        <dbReference type="PROSITE" id="PS51096"/>
    </source>
</evidence>
<dbReference type="Proteomes" id="UP000076244">
    <property type="component" value="Chromosome"/>
</dbReference>
<gene>
    <name evidence="3" type="ORF">ADU70_1763</name>
    <name evidence="4" type="ORF">ADU72_0929</name>
</gene>
<dbReference type="PANTHER" id="PTHR33799">
    <property type="entry name" value="PTS PERMEASE-RELATED-RELATED"/>
    <property type="match status" value="1"/>
</dbReference>
<evidence type="ECO:0000256" key="1">
    <source>
        <dbReference type="ARBA" id="ARBA00022679"/>
    </source>
</evidence>
<name>A0A0R2HFC8_9LACO</name>
<dbReference type="SUPFAM" id="SSF53062">
    <property type="entry name" value="PTS system fructose IIA component-like"/>
    <property type="match status" value="1"/>
</dbReference>
<feature type="domain" description="PTS EIIA type-4" evidence="2">
    <location>
        <begin position="2"/>
        <end position="123"/>
    </location>
</feature>
<keyword evidence="5" id="KW-1185">Reference proteome</keyword>
<dbReference type="Gene3D" id="3.40.50.510">
    <property type="entry name" value="Phosphotransferase system, mannose-type IIA component"/>
    <property type="match status" value="1"/>
</dbReference>
<dbReference type="InterPro" id="IPR004701">
    <property type="entry name" value="PTS_EIIA_man-typ"/>
</dbReference>
<proteinExistence type="predicted"/>
<dbReference type="GeneID" id="57276561"/>
<dbReference type="AlphaFoldDB" id="A0A0R2HFC8"/>
<dbReference type="EMBL" id="CP012288">
    <property type="protein sequence ID" value="AMV66870.1"/>
    <property type="molecule type" value="Genomic_DNA"/>
</dbReference>
<evidence type="ECO:0000313" key="5">
    <source>
        <dbReference type="Proteomes" id="UP000076244"/>
    </source>
</evidence>
<evidence type="ECO:0000313" key="6">
    <source>
        <dbReference type="Proteomes" id="UP000076405"/>
    </source>
</evidence>
<evidence type="ECO:0000313" key="4">
    <source>
        <dbReference type="EMBL" id="AMV66870.1"/>
    </source>
</evidence>
<dbReference type="PANTHER" id="PTHR33799:SF1">
    <property type="entry name" value="PTS SYSTEM MANNOSE-SPECIFIC EIIAB COMPONENT-RELATED"/>
    <property type="match status" value="1"/>
</dbReference>
<dbReference type="GO" id="GO:0016740">
    <property type="term" value="F:transferase activity"/>
    <property type="evidence" value="ECO:0007669"/>
    <property type="project" value="UniProtKB-KW"/>
</dbReference>
<dbReference type="Proteomes" id="UP000076405">
    <property type="component" value="Chromosome"/>
</dbReference>
<dbReference type="GO" id="GO:0016020">
    <property type="term" value="C:membrane"/>
    <property type="evidence" value="ECO:0007669"/>
    <property type="project" value="InterPro"/>
</dbReference>